<evidence type="ECO:0000256" key="1">
    <source>
        <dbReference type="SAM" id="Phobius"/>
    </source>
</evidence>
<keyword evidence="1" id="KW-1133">Transmembrane helix</keyword>
<keyword evidence="1" id="KW-0812">Transmembrane</keyword>
<gene>
    <name evidence="3" type="ORF">PSRA_0232</name>
</gene>
<dbReference type="OrthoDB" id="5782056at2"/>
<dbReference type="InterPro" id="IPR024402">
    <property type="entry name" value="DUF2726"/>
</dbReference>
<protein>
    <recommendedName>
        <fullName evidence="2">DUF2726 domain-containing protein</fullName>
    </recommendedName>
</protein>
<evidence type="ECO:0000313" key="4">
    <source>
        <dbReference type="Proteomes" id="UP000216725"/>
    </source>
</evidence>
<keyword evidence="4" id="KW-1185">Reference proteome</keyword>
<proteinExistence type="predicted"/>
<comment type="caution">
    <text evidence="3">The sequence shown here is derived from an EMBL/GenBank/DDBJ whole genome shotgun (WGS) entry which is preliminary data.</text>
</comment>
<evidence type="ECO:0000259" key="2">
    <source>
        <dbReference type="Pfam" id="PF10881"/>
    </source>
</evidence>
<keyword evidence="1" id="KW-0472">Membrane</keyword>
<evidence type="ECO:0000313" key="3">
    <source>
        <dbReference type="EMBL" id="OZG52500.1"/>
    </source>
</evidence>
<reference evidence="3 4" key="1">
    <citation type="journal article" date="2017" name="BMC Genomics">
        <title>Comparative genomic and phylogenomic analyses of the Bifidobacteriaceae family.</title>
        <authorList>
            <person name="Lugli G.A."/>
            <person name="Milani C."/>
            <person name="Turroni F."/>
            <person name="Duranti S."/>
            <person name="Mancabelli L."/>
            <person name="Mangifesta M."/>
            <person name="Ferrario C."/>
            <person name="Modesto M."/>
            <person name="Mattarelli P."/>
            <person name="Jiri K."/>
            <person name="van Sinderen D."/>
            <person name="Ventura M."/>
        </authorList>
    </citation>
    <scope>NUCLEOTIDE SEQUENCE [LARGE SCALE GENOMIC DNA]</scope>
    <source>
        <strain evidence="3 4">DSM 24742</strain>
    </source>
</reference>
<dbReference type="Pfam" id="PF10881">
    <property type="entry name" value="DUF2726"/>
    <property type="match status" value="1"/>
</dbReference>
<dbReference type="Proteomes" id="UP000216725">
    <property type="component" value="Unassembled WGS sequence"/>
</dbReference>
<name>A0A261F056_9BIFI</name>
<feature type="domain" description="DUF2726" evidence="2">
    <location>
        <begin position="64"/>
        <end position="185"/>
    </location>
</feature>
<dbReference type="EMBL" id="MWWR01000003">
    <property type="protein sequence ID" value="OZG52500.1"/>
    <property type="molecule type" value="Genomic_DNA"/>
</dbReference>
<accession>A0A261F056</accession>
<dbReference type="RefSeq" id="WP_158216281.1">
    <property type="nucleotide sequence ID" value="NZ_MWWR01000003.1"/>
</dbReference>
<feature type="transmembrane region" description="Helical" evidence="1">
    <location>
        <begin position="30"/>
        <end position="49"/>
    </location>
</feature>
<organism evidence="3 4">
    <name type="scientific">Pseudoscardovia radai</name>
    <dbReference type="NCBI Taxonomy" id="987066"/>
    <lineage>
        <taxon>Bacteria</taxon>
        <taxon>Bacillati</taxon>
        <taxon>Actinomycetota</taxon>
        <taxon>Actinomycetes</taxon>
        <taxon>Bifidobacteriales</taxon>
        <taxon>Bifidobacteriaceae</taxon>
        <taxon>Pseudoscardovia</taxon>
    </lineage>
</organism>
<sequence length="188" mass="21356">MPSYDLVTAFGAAASLLAQGGEQAPSGAASMGIILAAIVALVLVIRLLSRRRPRRPRYRYRARRSVMTRREEWFFRVLQDALGRDYLIFPQIHISSLLDERIKGQNWAAARGQTNSKSVDYVVADARTLDVLCAVELDDATHDREDRRERDRQVEEMFAGAGMPLVRFRDAEELTAGDVRRRILRAIR</sequence>
<dbReference type="AlphaFoldDB" id="A0A261F056"/>